<dbReference type="EMBL" id="JAIWYP010000008">
    <property type="protein sequence ID" value="KAH3790122.1"/>
    <property type="molecule type" value="Genomic_DNA"/>
</dbReference>
<feature type="region of interest" description="Disordered" evidence="1">
    <location>
        <begin position="49"/>
        <end position="70"/>
    </location>
</feature>
<keyword evidence="3" id="KW-1185">Reference proteome</keyword>
<evidence type="ECO:0000313" key="3">
    <source>
        <dbReference type="Proteomes" id="UP000828390"/>
    </source>
</evidence>
<proteinExistence type="predicted"/>
<evidence type="ECO:0000256" key="1">
    <source>
        <dbReference type="SAM" id="MobiDB-lite"/>
    </source>
</evidence>
<protein>
    <submittedName>
        <fullName evidence="2">Uncharacterized protein</fullName>
    </submittedName>
</protein>
<dbReference type="Proteomes" id="UP000828390">
    <property type="component" value="Unassembled WGS sequence"/>
</dbReference>
<reference evidence="2" key="2">
    <citation type="submission" date="2020-11" db="EMBL/GenBank/DDBJ databases">
        <authorList>
            <person name="McCartney M.A."/>
            <person name="Auch B."/>
            <person name="Kono T."/>
            <person name="Mallez S."/>
            <person name="Becker A."/>
            <person name="Gohl D.M."/>
            <person name="Silverstein K.A.T."/>
            <person name="Koren S."/>
            <person name="Bechman K.B."/>
            <person name="Herman A."/>
            <person name="Abrahante J.E."/>
            <person name="Garbe J."/>
        </authorList>
    </citation>
    <scope>NUCLEOTIDE SEQUENCE</scope>
    <source>
        <strain evidence="2">Duluth1</strain>
        <tissue evidence="2">Whole animal</tissue>
    </source>
</reference>
<sequence length="70" mass="8317">MKSRILEAHYHHIDSQMVLLKEPDYLPTSFLRRWLQHLPEISPLQLMISEPTRKQRSQTSKTCYQPALKA</sequence>
<dbReference type="AlphaFoldDB" id="A0A9D4F1I8"/>
<comment type="caution">
    <text evidence="2">The sequence shown here is derived from an EMBL/GenBank/DDBJ whole genome shotgun (WGS) entry which is preliminary data.</text>
</comment>
<reference evidence="2" key="1">
    <citation type="journal article" date="2019" name="bioRxiv">
        <title>The Genome of the Zebra Mussel, Dreissena polymorpha: A Resource for Invasive Species Research.</title>
        <authorList>
            <person name="McCartney M.A."/>
            <person name="Auch B."/>
            <person name="Kono T."/>
            <person name="Mallez S."/>
            <person name="Zhang Y."/>
            <person name="Obille A."/>
            <person name="Becker A."/>
            <person name="Abrahante J.E."/>
            <person name="Garbe J."/>
            <person name="Badalamenti J.P."/>
            <person name="Herman A."/>
            <person name="Mangelson H."/>
            <person name="Liachko I."/>
            <person name="Sullivan S."/>
            <person name="Sone E.D."/>
            <person name="Koren S."/>
            <person name="Silverstein K.A.T."/>
            <person name="Beckman K.B."/>
            <person name="Gohl D.M."/>
        </authorList>
    </citation>
    <scope>NUCLEOTIDE SEQUENCE</scope>
    <source>
        <strain evidence="2">Duluth1</strain>
        <tissue evidence="2">Whole animal</tissue>
    </source>
</reference>
<accession>A0A9D4F1I8</accession>
<gene>
    <name evidence="2" type="ORF">DPMN_168317</name>
</gene>
<organism evidence="2 3">
    <name type="scientific">Dreissena polymorpha</name>
    <name type="common">Zebra mussel</name>
    <name type="synonym">Mytilus polymorpha</name>
    <dbReference type="NCBI Taxonomy" id="45954"/>
    <lineage>
        <taxon>Eukaryota</taxon>
        <taxon>Metazoa</taxon>
        <taxon>Spiralia</taxon>
        <taxon>Lophotrochozoa</taxon>
        <taxon>Mollusca</taxon>
        <taxon>Bivalvia</taxon>
        <taxon>Autobranchia</taxon>
        <taxon>Heteroconchia</taxon>
        <taxon>Euheterodonta</taxon>
        <taxon>Imparidentia</taxon>
        <taxon>Neoheterodontei</taxon>
        <taxon>Myida</taxon>
        <taxon>Dreissenoidea</taxon>
        <taxon>Dreissenidae</taxon>
        <taxon>Dreissena</taxon>
    </lineage>
</organism>
<name>A0A9D4F1I8_DREPO</name>
<evidence type="ECO:0000313" key="2">
    <source>
        <dbReference type="EMBL" id="KAH3790122.1"/>
    </source>
</evidence>